<dbReference type="PANTHER" id="PTHR43065:SF10">
    <property type="entry name" value="PEROXIDE STRESS-ACTIVATED HISTIDINE KINASE MAK3"/>
    <property type="match status" value="1"/>
</dbReference>
<dbReference type="NCBIfam" id="TIGR00229">
    <property type="entry name" value="sensory_box"/>
    <property type="match status" value="2"/>
</dbReference>
<evidence type="ECO:0000256" key="4">
    <source>
        <dbReference type="ARBA" id="ARBA00022679"/>
    </source>
</evidence>
<dbReference type="InterPro" id="IPR003661">
    <property type="entry name" value="HisK_dim/P_dom"/>
</dbReference>
<dbReference type="Proteomes" id="UP000186074">
    <property type="component" value="Chromosome"/>
</dbReference>
<keyword evidence="6" id="KW-0418">Kinase</keyword>
<evidence type="ECO:0000256" key="5">
    <source>
        <dbReference type="ARBA" id="ARBA00022741"/>
    </source>
</evidence>
<organism evidence="13 14">
    <name type="scientific">Poseidonibacter parvus</name>
    <dbReference type="NCBI Taxonomy" id="1850254"/>
    <lineage>
        <taxon>Bacteria</taxon>
        <taxon>Pseudomonadati</taxon>
        <taxon>Campylobacterota</taxon>
        <taxon>Epsilonproteobacteria</taxon>
        <taxon>Campylobacterales</taxon>
        <taxon>Arcobacteraceae</taxon>
        <taxon>Poseidonibacter</taxon>
    </lineage>
</organism>
<evidence type="ECO:0000256" key="8">
    <source>
        <dbReference type="ARBA" id="ARBA00023012"/>
    </source>
</evidence>
<dbReference type="InterPro" id="IPR036890">
    <property type="entry name" value="HATPase_C_sf"/>
</dbReference>
<evidence type="ECO:0000259" key="12">
    <source>
        <dbReference type="PROSITE" id="PS50113"/>
    </source>
</evidence>
<reference evidence="13 14" key="1">
    <citation type="submission" date="2017-01" db="EMBL/GenBank/DDBJ databases">
        <title>Genome sequencing of Arcobacter sp. LPB0137.</title>
        <authorList>
            <person name="Lee G.-W."/>
            <person name="Yi H."/>
        </authorList>
    </citation>
    <scope>NUCLEOTIDE SEQUENCE [LARGE SCALE GENOMIC DNA]</scope>
    <source>
        <strain evidence="13 14">LPB0137</strain>
    </source>
</reference>
<feature type="transmembrane region" description="Helical" evidence="9">
    <location>
        <begin position="12"/>
        <end position="35"/>
    </location>
</feature>
<gene>
    <name evidence="13" type="ORF">LPB137_01520</name>
</gene>
<dbReference type="SMART" id="SM00091">
    <property type="entry name" value="PAS"/>
    <property type="match status" value="2"/>
</dbReference>
<dbReference type="STRING" id="1850254.LPB137_01520"/>
<evidence type="ECO:0000256" key="3">
    <source>
        <dbReference type="ARBA" id="ARBA00022553"/>
    </source>
</evidence>
<keyword evidence="9" id="KW-1133">Transmembrane helix</keyword>
<dbReference type="InterPro" id="IPR035965">
    <property type="entry name" value="PAS-like_dom_sf"/>
</dbReference>
<dbReference type="Pfam" id="PF00989">
    <property type="entry name" value="PAS"/>
    <property type="match status" value="1"/>
</dbReference>
<dbReference type="EMBL" id="CP019070">
    <property type="protein sequence ID" value="APW64609.1"/>
    <property type="molecule type" value="Genomic_DNA"/>
</dbReference>
<dbReference type="InterPro" id="IPR001610">
    <property type="entry name" value="PAC"/>
</dbReference>
<feature type="transmembrane region" description="Helical" evidence="9">
    <location>
        <begin position="292"/>
        <end position="314"/>
    </location>
</feature>
<evidence type="ECO:0000256" key="6">
    <source>
        <dbReference type="ARBA" id="ARBA00022777"/>
    </source>
</evidence>
<keyword evidence="8" id="KW-0902">Two-component regulatory system</keyword>
<keyword evidence="9" id="KW-0812">Transmembrane</keyword>
<keyword evidence="7" id="KW-0067">ATP-binding</keyword>
<dbReference type="Gene3D" id="3.30.565.10">
    <property type="entry name" value="Histidine kinase-like ATPase, C-terminal domain"/>
    <property type="match status" value="1"/>
</dbReference>
<comment type="catalytic activity">
    <reaction evidence="1">
        <text>ATP + protein L-histidine = ADP + protein N-phospho-L-histidine.</text>
        <dbReference type="EC" id="2.7.13.3"/>
    </reaction>
</comment>
<dbReference type="SUPFAM" id="SSF55785">
    <property type="entry name" value="PYP-like sensor domain (PAS domain)"/>
    <property type="match status" value="2"/>
</dbReference>
<dbReference type="Pfam" id="PF13426">
    <property type="entry name" value="PAS_9"/>
    <property type="match status" value="1"/>
</dbReference>
<dbReference type="CDD" id="cd00082">
    <property type="entry name" value="HisKA"/>
    <property type="match status" value="1"/>
</dbReference>
<sequence>MLRKLATKDVNLIIFGSLTILIIIILGIVSSAQILKKEAIDNQLEISSLNGKYLAENLNQNMHNIEILIENISSIIDTKESQRLTNIRLHNILERFPIIRSINILDKNKIIYSSNDLNLGLIINDYLFYPKPLLQSNILRVSYPWLGRDFISGTNVLGEDDIPEDNLSFIPILKDTYINDKKYSVIINLNSDFILSKFKERSANNMFEITLSRTDNILLLSNKNINSIGKQQKISSLLQNAFDLNISTGIEEINNTKKIVTYTLTQDYPFIISLHLDYKESLISWNQKSYKFFFISISIVVICIIIVLILILVYKKSKEKEIQLQKLQLENQEKFKHLFQDSHLMTAILDNKGRILDINGSLLEFLNAQLKNTIDKSFWNLSCWEYEEKSFFRRLFIKNDSNINIKKEIKVLDKLKKEAIIEINIFAINKDTENYKYISIAQDITQRKEREKKLLQAYTVFDNTQDGIVITDRYTNIVDVNSAFERITGHSKKEILGKSIRILKSDVRNEDFYINMWNNLNNYNYWEGEITNLKKDKSLYTEWLTINSILDKNLQVINYIGIFSDISKEKEKEYLLKEQESVIYQQSKMASMGEMIENIAHQWRQPLSVISTAATGIKMQKEFNISNEEDEIKSLDSINEAAQYLSETIEDFKHFLSNNKELKEFSLESCFTSAIKLTSSKLKNRDIQIIQNIDDIKIYGLRNELIQVIINIINNARDALDELEIEDKYIFINSRTNKKNVLIEIKNNGDIIPKEIINRIFEPYFTTKHQSQGTGIGLYMSSEIITNHMNGSLTVKNENFIYNDIEYQGPCFKIEIPI</sequence>
<dbReference type="OrthoDB" id="9761263at2"/>
<dbReference type="PROSITE" id="PS50112">
    <property type="entry name" value="PAS"/>
    <property type="match status" value="1"/>
</dbReference>
<evidence type="ECO:0000259" key="11">
    <source>
        <dbReference type="PROSITE" id="PS50112"/>
    </source>
</evidence>
<feature type="domain" description="PAC" evidence="12">
    <location>
        <begin position="526"/>
        <end position="578"/>
    </location>
</feature>
<dbReference type="AlphaFoldDB" id="A0A1P8KJ87"/>
<proteinExistence type="predicted"/>
<dbReference type="SUPFAM" id="SSF47384">
    <property type="entry name" value="Homodimeric domain of signal transducing histidine kinase"/>
    <property type="match status" value="1"/>
</dbReference>
<dbReference type="PRINTS" id="PR00344">
    <property type="entry name" value="BCTRLSENSOR"/>
</dbReference>
<dbReference type="KEGG" id="alp:LPB137_01520"/>
<dbReference type="CDD" id="cd00130">
    <property type="entry name" value="PAS"/>
    <property type="match status" value="1"/>
</dbReference>
<dbReference type="PROSITE" id="PS50113">
    <property type="entry name" value="PAC"/>
    <property type="match status" value="1"/>
</dbReference>
<evidence type="ECO:0000256" key="1">
    <source>
        <dbReference type="ARBA" id="ARBA00000085"/>
    </source>
</evidence>
<dbReference type="InterPro" id="IPR036097">
    <property type="entry name" value="HisK_dim/P_sf"/>
</dbReference>
<name>A0A1P8KJ87_9BACT</name>
<evidence type="ECO:0000256" key="7">
    <source>
        <dbReference type="ARBA" id="ARBA00022840"/>
    </source>
</evidence>
<accession>A0A1P8KJ87</accession>
<dbReference type="Gene3D" id="3.30.450.20">
    <property type="entry name" value="PAS domain"/>
    <property type="match status" value="2"/>
</dbReference>
<dbReference type="SMART" id="SM00086">
    <property type="entry name" value="PAC"/>
    <property type="match status" value="2"/>
</dbReference>
<dbReference type="Gene3D" id="1.10.287.130">
    <property type="match status" value="1"/>
</dbReference>
<dbReference type="SUPFAM" id="SSF55874">
    <property type="entry name" value="ATPase domain of HSP90 chaperone/DNA topoisomerase II/histidine kinase"/>
    <property type="match status" value="1"/>
</dbReference>
<dbReference type="InterPro" id="IPR004358">
    <property type="entry name" value="Sig_transdc_His_kin-like_C"/>
</dbReference>
<dbReference type="GO" id="GO:0005524">
    <property type="term" value="F:ATP binding"/>
    <property type="evidence" value="ECO:0007669"/>
    <property type="project" value="UniProtKB-KW"/>
</dbReference>
<keyword evidence="14" id="KW-1185">Reference proteome</keyword>
<dbReference type="InterPro" id="IPR000700">
    <property type="entry name" value="PAS-assoc_C"/>
</dbReference>
<feature type="domain" description="PAS" evidence="11">
    <location>
        <begin position="460"/>
        <end position="511"/>
    </location>
</feature>
<evidence type="ECO:0000256" key="9">
    <source>
        <dbReference type="SAM" id="Phobius"/>
    </source>
</evidence>
<protein>
    <recommendedName>
        <fullName evidence="2">histidine kinase</fullName>
        <ecNumber evidence="2">2.7.13.3</ecNumber>
    </recommendedName>
</protein>
<dbReference type="RefSeq" id="WP_076083442.1">
    <property type="nucleotide sequence ID" value="NZ_CP019070.1"/>
</dbReference>
<feature type="domain" description="Histidine kinase" evidence="10">
    <location>
        <begin position="598"/>
        <end position="818"/>
    </location>
</feature>
<keyword evidence="4" id="KW-0808">Transferase</keyword>
<evidence type="ECO:0000313" key="13">
    <source>
        <dbReference type="EMBL" id="APW64609.1"/>
    </source>
</evidence>
<dbReference type="InterPro" id="IPR000014">
    <property type="entry name" value="PAS"/>
</dbReference>
<dbReference type="InterPro" id="IPR003594">
    <property type="entry name" value="HATPase_dom"/>
</dbReference>
<evidence type="ECO:0000256" key="2">
    <source>
        <dbReference type="ARBA" id="ARBA00012438"/>
    </source>
</evidence>
<dbReference type="GO" id="GO:0000155">
    <property type="term" value="F:phosphorelay sensor kinase activity"/>
    <property type="evidence" value="ECO:0007669"/>
    <property type="project" value="InterPro"/>
</dbReference>
<evidence type="ECO:0000259" key="10">
    <source>
        <dbReference type="PROSITE" id="PS50109"/>
    </source>
</evidence>
<dbReference type="Pfam" id="PF00512">
    <property type="entry name" value="HisKA"/>
    <property type="match status" value="1"/>
</dbReference>
<keyword evidence="9" id="KW-0472">Membrane</keyword>
<dbReference type="EC" id="2.7.13.3" evidence="2"/>
<dbReference type="InterPro" id="IPR013767">
    <property type="entry name" value="PAS_fold"/>
</dbReference>
<evidence type="ECO:0000313" key="14">
    <source>
        <dbReference type="Proteomes" id="UP000186074"/>
    </source>
</evidence>
<keyword evidence="5" id="KW-0547">Nucleotide-binding</keyword>
<dbReference type="InterPro" id="IPR005467">
    <property type="entry name" value="His_kinase_dom"/>
</dbReference>
<dbReference type="PANTHER" id="PTHR43065">
    <property type="entry name" value="SENSOR HISTIDINE KINASE"/>
    <property type="match status" value="1"/>
</dbReference>
<keyword evidence="3" id="KW-0597">Phosphoprotein</keyword>
<dbReference type="PROSITE" id="PS50109">
    <property type="entry name" value="HIS_KIN"/>
    <property type="match status" value="1"/>
</dbReference>
<dbReference type="Pfam" id="PF02518">
    <property type="entry name" value="HATPase_c"/>
    <property type="match status" value="1"/>
</dbReference>
<dbReference type="SMART" id="SM00387">
    <property type="entry name" value="HATPase_c"/>
    <property type="match status" value="1"/>
</dbReference>